<gene>
    <name evidence="1" type="ORF">ColLi_06883</name>
</gene>
<dbReference type="Proteomes" id="UP001055172">
    <property type="component" value="Unassembled WGS sequence"/>
</dbReference>
<sequence length="74" mass="8422">MFNPCRPILVPYDDPKSNPFRTVLPQMAVRNDHLLSLLLAYSGKSVYTTSVFLLSDSLPQLLIEQGSWAKKSRR</sequence>
<dbReference type="AlphaFoldDB" id="A0AA37GNS4"/>
<evidence type="ECO:0000313" key="1">
    <source>
        <dbReference type="EMBL" id="GJC84045.1"/>
    </source>
</evidence>
<protein>
    <submittedName>
        <fullName evidence="1">Uncharacterized protein</fullName>
    </submittedName>
</protein>
<accession>A0AA37GNS4</accession>
<keyword evidence="2" id="KW-1185">Reference proteome</keyword>
<dbReference type="EMBL" id="BPPX01000013">
    <property type="protein sequence ID" value="GJC84045.1"/>
    <property type="molecule type" value="Genomic_DNA"/>
</dbReference>
<proteinExistence type="predicted"/>
<organism evidence="1 2">
    <name type="scientific">Colletotrichum liriopes</name>
    <dbReference type="NCBI Taxonomy" id="708192"/>
    <lineage>
        <taxon>Eukaryota</taxon>
        <taxon>Fungi</taxon>
        <taxon>Dikarya</taxon>
        <taxon>Ascomycota</taxon>
        <taxon>Pezizomycotina</taxon>
        <taxon>Sordariomycetes</taxon>
        <taxon>Hypocreomycetidae</taxon>
        <taxon>Glomerellales</taxon>
        <taxon>Glomerellaceae</taxon>
        <taxon>Colletotrichum</taxon>
        <taxon>Colletotrichum spaethianum species complex</taxon>
    </lineage>
</organism>
<name>A0AA37GNS4_9PEZI</name>
<comment type="caution">
    <text evidence="1">The sequence shown here is derived from an EMBL/GenBank/DDBJ whole genome shotgun (WGS) entry which is preliminary data.</text>
</comment>
<reference evidence="1 2" key="1">
    <citation type="submission" date="2021-07" db="EMBL/GenBank/DDBJ databases">
        <title>Genome data of Colletotrichum spaethianum.</title>
        <authorList>
            <person name="Utami Y.D."/>
            <person name="Hiruma K."/>
        </authorList>
    </citation>
    <scope>NUCLEOTIDE SEQUENCE [LARGE SCALE GENOMIC DNA]</scope>
    <source>
        <strain evidence="1 2">MAFF 242679</strain>
    </source>
</reference>
<evidence type="ECO:0000313" key="2">
    <source>
        <dbReference type="Proteomes" id="UP001055172"/>
    </source>
</evidence>